<feature type="domain" description="Glycosyltransferase subfamily 4-like N-terminal" evidence="1">
    <location>
        <begin position="2"/>
        <end position="136"/>
    </location>
</feature>
<evidence type="ECO:0000313" key="3">
    <source>
        <dbReference type="Proteomes" id="UP000027058"/>
    </source>
</evidence>
<sequence length="154" mass="17853">MKVVFISAANSIHTVRWVNSLYERGSKITLISLKNHENKEKNINSNIKIIYLPISGIKGYYLNALFINRIIIKENPDIINVHYASGYGTLGRFIHFKNKLLNVWGSDVYDFPHKSNFHKKVLIKNLSSYKEIASTSYVMAEKTKQYLKNIKIFI</sequence>
<protein>
    <recommendedName>
        <fullName evidence="1">Glycosyltransferase subfamily 4-like N-terminal domain-containing protein</fullName>
    </recommendedName>
</protein>
<gene>
    <name evidence="2" type="ORF">FUSO8_07175</name>
</gene>
<organism evidence="2 3">
    <name type="scientific">Fusobacterium necrophorum DJ-2</name>
    <dbReference type="NCBI Taxonomy" id="1441737"/>
    <lineage>
        <taxon>Bacteria</taxon>
        <taxon>Fusobacteriati</taxon>
        <taxon>Fusobacteriota</taxon>
        <taxon>Fusobacteriia</taxon>
        <taxon>Fusobacteriales</taxon>
        <taxon>Fusobacteriaceae</taxon>
        <taxon>Fusobacterium</taxon>
    </lineage>
</organism>
<accession>A0AB73C280</accession>
<dbReference type="RefSeq" id="WP_261665745.1">
    <property type="nucleotide sequence ID" value="NZ_JAAH01000081.1"/>
</dbReference>
<dbReference type="Pfam" id="PF13477">
    <property type="entry name" value="Glyco_trans_4_2"/>
    <property type="match status" value="1"/>
</dbReference>
<dbReference type="Proteomes" id="UP000027058">
    <property type="component" value="Unassembled WGS sequence"/>
</dbReference>
<reference evidence="2 3" key="1">
    <citation type="submission" date="2014-01" db="EMBL/GenBank/DDBJ databases">
        <title>Comparative genomics of Fusobacterium necrophorum wild isolates.</title>
        <authorList>
            <person name="Kittichotirat W."/>
            <person name="Bumgarner R.E."/>
            <person name="Lawrence P."/>
        </authorList>
    </citation>
    <scope>NUCLEOTIDE SEQUENCE [LARGE SCALE GENOMIC DNA]</scope>
    <source>
        <strain evidence="2 3">DJ-2</strain>
    </source>
</reference>
<dbReference type="InterPro" id="IPR028098">
    <property type="entry name" value="Glyco_trans_4-like_N"/>
</dbReference>
<dbReference type="Gene3D" id="3.40.50.2000">
    <property type="entry name" value="Glycogen Phosphorylase B"/>
    <property type="match status" value="1"/>
</dbReference>
<comment type="caution">
    <text evidence="2">The sequence shown here is derived from an EMBL/GenBank/DDBJ whole genome shotgun (WGS) entry which is preliminary data.</text>
</comment>
<dbReference type="EMBL" id="JAAH01000081">
    <property type="protein sequence ID" value="KDE71866.1"/>
    <property type="molecule type" value="Genomic_DNA"/>
</dbReference>
<proteinExistence type="predicted"/>
<name>A0AB73C280_9FUSO</name>
<evidence type="ECO:0000259" key="1">
    <source>
        <dbReference type="Pfam" id="PF13477"/>
    </source>
</evidence>
<evidence type="ECO:0000313" key="2">
    <source>
        <dbReference type="EMBL" id="KDE71866.1"/>
    </source>
</evidence>
<dbReference type="SUPFAM" id="SSF53756">
    <property type="entry name" value="UDP-Glycosyltransferase/glycogen phosphorylase"/>
    <property type="match status" value="1"/>
</dbReference>
<dbReference type="AlphaFoldDB" id="A0AB73C280"/>